<gene>
    <name evidence="2" type="ORF">KALB_7799</name>
</gene>
<dbReference type="STRING" id="1449976.KALB_7799"/>
<keyword evidence="3" id="KW-1185">Reference proteome</keyword>
<dbReference type="EMBL" id="CP007155">
    <property type="protein sequence ID" value="AHI01157.1"/>
    <property type="molecule type" value="Genomic_DNA"/>
</dbReference>
<sequence length="283" mass="30736">MRSGGMLPPEPVGGRRMRSGGMLPPEPVGGRRMRSGGMLPPEPVGGRRMRSGGMSLPEPVGGRRIRSPPPCSGGGAPVVRMPRSRPACSSSASVNNCALCRSRSECPCNRSPVRPSEFCTRFTMFPCAPAAEEPTWPSVPPDRCEPPSPLLTWDTSSARRPVRSAWPWIDGPCAEKPPRRIYLVPLLVEVFPLGPVGRPNRVPGSRSVRTAVQRWTPAVRTAVPPHPHSRFRPRRGHLMFTHPREQPRKRSSRNYAAAAQSNQAQGSGVVRAGLAALSLLGHR</sequence>
<evidence type="ECO:0000256" key="1">
    <source>
        <dbReference type="SAM" id="MobiDB-lite"/>
    </source>
</evidence>
<feature type="region of interest" description="Disordered" evidence="1">
    <location>
        <begin position="1"/>
        <end position="76"/>
    </location>
</feature>
<feature type="compositionally biased region" description="Low complexity" evidence="1">
    <location>
        <begin position="253"/>
        <end position="267"/>
    </location>
</feature>
<evidence type="ECO:0000313" key="2">
    <source>
        <dbReference type="EMBL" id="AHI01157.1"/>
    </source>
</evidence>
<proteinExistence type="predicted"/>
<dbReference type="Proteomes" id="UP000019225">
    <property type="component" value="Chromosome"/>
</dbReference>
<reference evidence="2 3" key="1">
    <citation type="journal article" date="2014" name="BMC Genomics">
        <title>Complete genome sequence of producer of the glycopeptide antibiotic Aculeximycin Kutzneria albida DSM 43870T, a representative of minor genus of Pseudonocardiaceae.</title>
        <authorList>
            <person name="Rebets Y."/>
            <person name="Tokovenko B."/>
            <person name="Lushchyk I."/>
            <person name="Ruckert C."/>
            <person name="Zaburannyi N."/>
            <person name="Bechthold A."/>
            <person name="Kalinowski J."/>
            <person name="Luzhetskyy A."/>
        </authorList>
    </citation>
    <scope>NUCLEOTIDE SEQUENCE [LARGE SCALE GENOMIC DNA]</scope>
    <source>
        <strain evidence="2">DSM 43870</strain>
    </source>
</reference>
<dbReference type="AlphaFoldDB" id="W5WKU4"/>
<evidence type="ECO:0000313" key="3">
    <source>
        <dbReference type="Proteomes" id="UP000019225"/>
    </source>
</evidence>
<protein>
    <submittedName>
        <fullName evidence="2">Uncharacterized protein</fullName>
    </submittedName>
</protein>
<organism evidence="2 3">
    <name type="scientific">Kutzneria albida DSM 43870</name>
    <dbReference type="NCBI Taxonomy" id="1449976"/>
    <lineage>
        <taxon>Bacteria</taxon>
        <taxon>Bacillati</taxon>
        <taxon>Actinomycetota</taxon>
        <taxon>Actinomycetes</taxon>
        <taxon>Pseudonocardiales</taxon>
        <taxon>Pseudonocardiaceae</taxon>
        <taxon>Kutzneria</taxon>
    </lineage>
</organism>
<dbReference type="HOGENOM" id="CLU_982751_0_0_11"/>
<dbReference type="KEGG" id="kal:KALB_7799"/>
<accession>W5WKU4</accession>
<name>W5WKU4_9PSEU</name>
<feature type="region of interest" description="Disordered" evidence="1">
    <location>
        <begin position="240"/>
        <end position="267"/>
    </location>
</feature>